<gene>
    <name evidence="2" type="ORF">RM780_09820</name>
</gene>
<evidence type="ECO:0000313" key="2">
    <source>
        <dbReference type="EMBL" id="MDT0307259.1"/>
    </source>
</evidence>
<evidence type="ECO:0000256" key="1">
    <source>
        <dbReference type="SAM" id="MobiDB-lite"/>
    </source>
</evidence>
<dbReference type="RefSeq" id="WP_311630202.1">
    <property type="nucleotide sequence ID" value="NZ_JAVREN010000010.1"/>
</dbReference>
<protein>
    <submittedName>
        <fullName evidence="2">Uncharacterized protein</fullName>
    </submittedName>
</protein>
<name>A0ABU2L6R3_9ACTN</name>
<reference evidence="3" key="1">
    <citation type="submission" date="2023-07" db="EMBL/GenBank/DDBJ databases">
        <title>30 novel species of actinomycetes from the DSMZ collection.</title>
        <authorList>
            <person name="Nouioui I."/>
        </authorList>
    </citation>
    <scope>NUCLEOTIDE SEQUENCE [LARGE SCALE GENOMIC DNA]</scope>
    <source>
        <strain evidence="3">DSM 44917</strain>
    </source>
</reference>
<dbReference type="Proteomes" id="UP001183388">
    <property type="component" value="Unassembled WGS sequence"/>
</dbReference>
<feature type="region of interest" description="Disordered" evidence="1">
    <location>
        <begin position="152"/>
        <end position="173"/>
    </location>
</feature>
<sequence>MTDTSNTWDAEPQGALWYGEIIYGRDVTDDEGVAIGPETDYAYGYSTDPLPDPGLMCPPGATVLEETLTHLASKTTLTRQEEDGAPEREFRVWCENGDLIAATDTYEDAADALREAVRADIARHSEEDAACGVLSTYGYSVQVTEDGADITQDFANNNPDRPLDDGVIAGEGE</sequence>
<keyword evidence="3" id="KW-1185">Reference proteome</keyword>
<dbReference type="EMBL" id="JAVREN010000010">
    <property type="protein sequence ID" value="MDT0307259.1"/>
    <property type="molecule type" value="Genomic_DNA"/>
</dbReference>
<organism evidence="2 3">
    <name type="scientific">Streptomyces boetiae</name>
    <dbReference type="NCBI Taxonomy" id="3075541"/>
    <lineage>
        <taxon>Bacteria</taxon>
        <taxon>Bacillati</taxon>
        <taxon>Actinomycetota</taxon>
        <taxon>Actinomycetes</taxon>
        <taxon>Kitasatosporales</taxon>
        <taxon>Streptomycetaceae</taxon>
        <taxon>Streptomyces</taxon>
    </lineage>
</organism>
<accession>A0ABU2L6R3</accession>
<comment type="caution">
    <text evidence="2">The sequence shown here is derived from an EMBL/GenBank/DDBJ whole genome shotgun (WGS) entry which is preliminary data.</text>
</comment>
<evidence type="ECO:0000313" key="3">
    <source>
        <dbReference type="Proteomes" id="UP001183388"/>
    </source>
</evidence>
<proteinExistence type="predicted"/>